<protein>
    <recommendedName>
        <fullName evidence="1">DUF6816 domain-containing protein</fullName>
    </recommendedName>
</protein>
<evidence type="ECO:0000313" key="3">
    <source>
        <dbReference type="Proteomes" id="UP000001422"/>
    </source>
</evidence>
<name>Q7U467_PARMW</name>
<gene>
    <name evidence="2" type="ordered locus">SYNW2204</name>
</gene>
<keyword evidence="3" id="KW-1185">Reference proteome</keyword>
<reference evidence="2 3" key="1">
    <citation type="journal article" date="2003" name="Nature">
        <title>The genome of a motile marine Synechococcus.</title>
        <authorList>
            <person name="Palenik B."/>
            <person name="Brahamsha B."/>
            <person name="Larimer F."/>
            <person name="Land M."/>
            <person name="Hauser L."/>
            <person name="Chain P."/>
            <person name="Lamerdin J."/>
            <person name="Regala W."/>
            <person name="Allen E.A."/>
            <person name="McCarren J."/>
            <person name="Paulsen I."/>
            <person name="Dufresne A."/>
            <person name="Partensky F."/>
            <person name="Webb E."/>
            <person name="Waterbury J."/>
        </authorList>
    </citation>
    <scope>NUCLEOTIDE SEQUENCE [LARGE SCALE GENOMIC DNA]</scope>
    <source>
        <strain evidence="2 3">WH8102</strain>
    </source>
</reference>
<evidence type="ECO:0000313" key="2">
    <source>
        <dbReference type="EMBL" id="CAE08719.1"/>
    </source>
</evidence>
<accession>Q7U467</accession>
<dbReference type="HOGENOM" id="CLU_075508_0_0_3"/>
<evidence type="ECO:0000259" key="1">
    <source>
        <dbReference type="Pfam" id="PF20670"/>
    </source>
</evidence>
<dbReference type="EMBL" id="BX569695">
    <property type="protein sequence ID" value="CAE08719.1"/>
    <property type="molecule type" value="Genomic_DNA"/>
</dbReference>
<dbReference type="RefSeq" id="WP_011129060.1">
    <property type="nucleotide sequence ID" value="NC_005070.1"/>
</dbReference>
<dbReference type="Proteomes" id="UP000001422">
    <property type="component" value="Chromosome"/>
</dbReference>
<dbReference type="KEGG" id="syw:SYNW2204"/>
<dbReference type="eggNOG" id="ENOG502Z91K">
    <property type="taxonomic scope" value="Bacteria"/>
</dbReference>
<dbReference type="InterPro" id="IPR049213">
    <property type="entry name" value="DUF6816"/>
</dbReference>
<sequence>MERRVWMLLIGLTILLSGGPAWAESSLEQRLNSWPDWSLPAPLPRPSNRDDLIYPDWFEGLWQVESIDLDAPGDSPLLHQARFETDRRGRLVGDRSFNATAIGRALLGDQLLRVEDDPDSANRQIARLKGDLYLETTVTGRRQDSPTTDTFLSDELVLQILHTPGAPRLSRIETLSRYSRCDDDICAEQWQGRYASPGESLRDQAIAHHHYRLRFTLLPGSAPSI</sequence>
<proteinExistence type="predicted"/>
<dbReference type="AlphaFoldDB" id="Q7U467"/>
<dbReference type="STRING" id="84588.SYNW2204"/>
<organism evidence="2 3">
    <name type="scientific">Parasynechococcus marenigrum (strain WH8102)</name>
    <dbReference type="NCBI Taxonomy" id="84588"/>
    <lineage>
        <taxon>Bacteria</taxon>
        <taxon>Bacillati</taxon>
        <taxon>Cyanobacteriota</taxon>
        <taxon>Cyanophyceae</taxon>
        <taxon>Synechococcales</taxon>
        <taxon>Prochlorococcaceae</taxon>
        <taxon>Parasynechococcus</taxon>
        <taxon>Parasynechococcus marenigrum</taxon>
    </lineage>
</organism>
<feature type="domain" description="DUF6816" evidence="1">
    <location>
        <begin position="79"/>
        <end position="216"/>
    </location>
</feature>
<dbReference type="Pfam" id="PF20670">
    <property type="entry name" value="DUF6816"/>
    <property type="match status" value="1"/>
</dbReference>